<dbReference type="Pfam" id="PF00903">
    <property type="entry name" value="Glyoxalase"/>
    <property type="match status" value="1"/>
</dbReference>
<sequence>MASMNTTLKVSAIMLGVKDVERAKKFYVEGLGCAIDQDFPGFVKCDLGEGSSQLALYAWDEVAADAGVPAEGSGFRGASYHFLTGSREEVDEVMRAAEAAGGTVVKEAAAADWGGYFGCFSDPDGHLWKVATAT</sequence>
<dbReference type="PANTHER" id="PTHR36503">
    <property type="entry name" value="BLR2520 PROTEIN"/>
    <property type="match status" value="1"/>
</dbReference>
<evidence type="ECO:0000313" key="3">
    <source>
        <dbReference type="Proteomes" id="UP000195880"/>
    </source>
</evidence>
<evidence type="ECO:0000313" key="2">
    <source>
        <dbReference type="EMBL" id="ARX89341.1"/>
    </source>
</evidence>
<dbReference type="AlphaFoldDB" id="A0A1Z1WSA9"/>
<organism evidence="2 3">
    <name type="scientific">Streptomyces alboflavus</name>
    <dbReference type="NCBI Taxonomy" id="67267"/>
    <lineage>
        <taxon>Bacteria</taxon>
        <taxon>Bacillati</taxon>
        <taxon>Actinomycetota</taxon>
        <taxon>Actinomycetes</taxon>
        <taxon>Kitasatosporales</taxon>
        <taxon>Streptomycetaceae</taxon>
        <taxon>Streptomyces</taxon>
    </lineage>
</organism>
<dbReference type="eggNOG" id="COG0346">
    <property type="taxonomic scope" value="Bacteria"/>
</dbReference>
<proteinExistence type="predicted"/>
<name>A0A1Z1WSA9_9ACTN</name>
<dbReference type="EMBL" id="CP021748">
    <property type="protein sequence ID" value="ARX89341.1"/>
    <property type="molecule type" value="Genomic_DNA"/>
</dbReference>
<dbReference type="InterPro" id="IPR004360">
    <property type="entry name" value="Glyas_Fos-R_dOase_dom"/>
</dbReference>
<dbReference type="Proteomes" id="UP000195880">
    <property type="component" value="Chromosome"/>
</dbReference>
<dbReference type="PANTHER" id="PTHR36503:SF1">
    <property type="entry name" value="BLR2520 PROTEIN"/>
    <property type="match status" value="1"/>
</dbReference>
<dbReference type="SUPFAM" id="SSF54593">
    <property type="entry name" value="Glyoxalase/Bleomycin resistance protein/Dihydroxybiphenyl dioxygenase"/>
    <property type="match status" value="1"/>
</dbReference>
<gene>
    <name evidence="2" type="ORF">SMD44_08828</name>
</gene>
<dbReference type="InterPro" id="IPR029068">
    <property type="entry name" value="Glyas_Bleomycin-R_OHBP_Dase"/>
</dbReference>
<protein>
    <submittedName>
        <fullName evidence="2">Glyoxalase</fullName>
    </submittedName>
</protein>
<accession>A0A1Z1WSA9</accession>
<dbReference type="PROSITE" id="PS51819">
    <property type="entry name" value="VOC"/>
    <property type="match status" value="1"/>
</dbReference>
<keyword evidence="3" id="KW-1185">Reference proteome</keyword>
<reference evidence="2 3" key="1">
    <citation type="submission" date="2017-05" db="EMBL/GenBank/DDBJ databases">
        <title>Streptomyces alboflavus Genome sequencing and assembly.</title>
        <authorList>
            <person name="Wang Y."/>
            <person name="Du B."/>
            <person name="Ding Y."/>
            <person name="Liu H."/>
            <person name="Hou Q."/>
            <person name="Liu K."/>
            <person name="Wang C."/>
            <person name="Yao L."/>
        </authorList>
    </citation>
    <scope>NUCLEOTIDE SEQUENCE [LARGE SCALE GENOMIC DNA]</scope>
    <source>
        <strain evidence="2 3">MDJK44</strain>
    </source>
</reference>
<evidence type="ECO:0000259" key="1">
    <source>
        <dbReference type="PROSITE" id="PS51819"/>
    </source>
</evidence>
<feature type="domain" description="VOC" evidence="1">
    <location>
        <begin position="9"/>
        <end position="133"/>
    </location>
</feature>
<dbReference type="Gene3D" id="3.10.180.10">
    <property type="entry name" value="2,3-Dihydroxybiphenyl 1,2-Dioxygenase, domain 1"/>
    <property type="match status" value="1"/>
</dbReference>
<dbReference type="KEGG" id="salf:SMD44_08828"/>
<dbReference type="InterPro" id="IPR037523">
    <property type="entry name" value="VOC_core"/>
</dbReference>